<dbReference type="STRING" id="1610491.AAV94_02540"/>
<dbReference type="PATRIC" id="fig|1610491.3.peg.530"/>
<evidence type="ECO:0000313" key="2">
    <source>
        <dbReference type="Proteomes" id="UP000050580"/>
    </source>
</evidence>
<organism evidence="1 2">
    <name type="scientific">Lampropedia cohaerens</name>
    <dbReference type="NCBI Taxonomy" id="1610491"/>
    <lineage>
        <taxon>Bacteria</taxon>
        <taxon>Pseudomonadati</taxon>
        <taxon>Pseudomonadota</taxon>
        <taxon>Betaproteobacteria</taxon>
        <taxon>Burkholderiales</taxon>
        <taxon>Comamonadaceae</taxon>
        <taxon>Lampropedia</taxon>
    </lineage>
</organism>
<name>A0A0U1Q2D3_9BURK</name>
<accession>A0A0U1Q2D3</accession>
<sequence>MLLVVGGCASKPATPQWQTRTASAMALSEAAYLDGQERIAQQSLQQAREEVSRTASVVELARLELRQCALQIASLDWQPCSAYLTLPQDGVTPQLQAYHRYLGGAMLDTAERALLPPAQRQVATIVETSDAALQALRAIDEPLSRLLGVAVLMRRSGAPDPALIALAVETASHEGWRRPLLAWLLLQQRQATIAGDSALANEAASRIHILQSGGCCMPAPSLALPTDTSHVH</sequence>
<dbReference type="Proteomes" id="UP000050580">
    <property type="component" value="Unassembled WGS sequence"/>
</dbReference>
<keyword evidence="2" id="KW-1185">Reference proteome</keyword>
<comment type="caution">
    <text evidence="1">The sequence shown here is derived from an EMBL/GenBank/DDBJ whole genome shotgun (WGS) entry which is preliminary data.</text>
</comment>
<gene>
    <name evidence="1" type="ORF">AAV94_02540</name>
</gene>
<dbReference type="AlphaFoldDB" id="A0A0U1Q2D3"/>
<dbReference type="EMBL" id="LBNQ01000012">
    <property type="protein sequence ID" value="KKW68916.1"/>
    <property type="molecule type" value="Genomic_DNA"/>
</dbReference>
<protein>
    <submittedName>
        <fullName evidence="1">Uncharacterized protein</fullName>
    </submittedName>
</protein>
<reference evidence="1 2" key="1">
    <citation type="submission" date="2015-05" db="EMBL/GenBank/DDBJ databases">
        <title>Draft genome sequence of Lampropedia sp. CT6, isolated from the microbial mat of a hot water spring, located at Manikaran, India.</title>
        <authorList>
            <person name="Tripathi C."/>
            <person name="Rani P."/>
            <person name="Mahato N.K."/>
            <person name="Lal R."/>
        </authorList>
    </citation>
    <scope>NUCLEOTIDE SEQUENCE [LARGE SCALE GENOMIC DNA]</scope>
    <source>
        <strain evidence="1 2">CT6</strain>
    </source>
</reference>
<evidence type="ECO:0000313" key="1">
    <source>
        <dbReference type="EMBL" id="KKW68916.1"/>
    </source>
</evidence>
<proteinExistence type="predicted"/>